<dbReference type="InterPro" id="IPR001763">
    <property type="entry name" value="Rhodanese-like_dom"/>
</dbReference>
<organism evidence="4 5">
    <name type="scientific">Acetobacter suratthaniensis</name>
    <dbReference type="NCBI Taxonomy" id="1502841"/>
    <lineage>
        <taxon>Bacteria</taxon>
        <taxon>Pseudomonadati</taxon>
        <taxon>Pseudomonadota</taxon>
        <taxon>Alphaproteobacteria</taxon>
        <taxon>Acetobacterales</taxon>
        <taxon>Acetobacteraceae</taxon>
        <taxon>Acetobacter</taxon>
    </lineage>
</organism>
<evidence type="ECO:0000313" key="5">
    <source>
        <dbReference type="Proteomes" id="UP000664399"/>
    </source>
</evidence>
<comment type="caution">
    <text evidence="4">The sequence shown here is derived from an EMBL/GenBank/DDBJ whole genome shotgun (WGS) entry which is preliminary data.</text>
</comment>
<feature type="domain" description="Rhodanese" evidence="3">
    <location>
        <begin position="23"/>
        <end position="133"/>
    </location>
</feature>
<accession>A0ABS3LIQ0</accession>
<dbReference type="PANTHER" id="PTHR11364:SF27">
    <property type="entry name" value="SULFURTRANSFERASE"/>
    <property type="match status" value="1"/>
</dbReference>
<keyword evidence="5" id="KW-1185">Reference proteome</keyword>
<evidence type="ECO:0000259" key="3">
    <source>
        <dbReference type="PROSITE" id="PS50206"/>
    </source>
</evidence>
<dbReference type="SMART" id="SM00450">
    <property type="entry name" value="RHOD"/>
    <property type="match status" value="2"/>
</dbReference>
<gene>
    <name evidence="4" type="ORF">J2D75_03115</name>
</gene>
<dbReference type="PROSITE" id="PS50206">
    <property type="entry name" value="RHODANESE_3"/>
    <property type="match status" value="2"/>
</dbReference>
<dbReference type="CDD" id="cd01449">
    <property type="entry name" value="TST_Repeat_2"/>
    <property type="match status" value="1"/>
</dbReference>
<dbReference type="SUPFAM" id="SSF52821">
    <property type="entry name" value="Rhodanese/Cell cycle control phosphatase"/>
    <property type="match status" value="2"/>
</dbReference>
<dbReference type="PANTHER" id="PTHR11364">
    <property type="entry name" value="THIOSULFATE SULFERTANSFERASE"/>
    <property type="match status" value="1"/>
</dbReference>
<evidence type="ECO:0000256" key="2">
    <source>
        <dbReference type="ARBA" id="ARBA00022737"/>
    </source>
</evidence>
<keyword evidence="1" id="KW-0808">Transferase</keyword>
<evidence type="ECO:0000256" key="1">
    <source>
        <dbReference type="ARBA" id="ARBA00022679"/>
    </source>
</evidence>
<name>A0ABS3LIQ0_9PROT</name>
<dbReference type="Proteomes" id="UP000664399">
    <property type="component" value="Unassembled WGS sequence"/>
</dbReference>
<dbReference type="InterPro" id="IPR036873">
    <property type="entry name" value="Rhodanese-like_dom_sf"/>
</dbReference>
<dbReference type="EMBL" id="JAFVMG010000001">
    <property type="protein sequence ID" value="MBO1327468.1"/>
    <property type="molecule type" value="Genomic_DNA"/>
</dbReference>
<sequence>MSLLVQADELATLLRSSTPPVVFDATALLPGESGNPAERFAKDHIPHSLYFDIDVFSDPQGQFPHTLPSAARYAGLMGAWGITRADPIIFYDQGNTASACRAWWLARAFGHANARILDGGLPAWRAAEQPTTGAATPPRPAAVYHAHTHYSRITGLGDMSAIVATGNRPILDARSEARFYGTAPEPRPGVRSGHMPGAQCLPYKTVLDGQGRFLPPTALLALFQTLGIHPHDRPVTTCGSGMTASVLTAALCLAGIDDNSLYDGSWAEWGSMPDLPVTTERTPNQ</sequence>
<dbReference type="InterPro" id="IPR045078">
    <property type="entry name" value="TST/MPST-like"/>
</dbReference>
<proteinExistence type="predicted"/>
<feature type="domain" description="Rhodanese" evidence="3">
    <location>
        <begin position="164"/>
        <end position="278"/>
    </location>
</feature>
<dbReference type="Gene3D" id="3.40.250.10">
    <property type="entry name" value="Rhodanese-like domain"/>
    <property type="match status" value="2"/>
</dbReference>
<protein>
    <submittedName>
        <fullName evidence="4">Sulfurtransferase</fullName>
    </submittedName>
</protein>
<evidence type="ECO:0000313" key="4">
    <source>
        <dbReference type="EMBL" id="MBO1327468.1"/>
    </source>
</evidence>
<dbReference type="CDD" id="cd01448">
    <property type="entry name" value="TST_Repeat_1"/>
    <property type="match status" value="1"/>
</dbReference>
<keyword evidence="2" id="KW-0677">Repeat</keyword>
<dbReference type="Pfam" id="PF00581">
    <property type="entry name" value="Rhodanese"/>
    <property type="match status" value="2"/>
</dbReference>
<reference evidence="4 5" key="1">
    <citation type="submission" date="2021-03" db="EMBL/GenBank/DDBJ databases">
        <title>The complete genome sequence of Acetobacter suratthaniensis TBRC 1719.</title>
        <authorList>
            <person name="Charoenyingcharoen P."/>
            <person name="Yukphan P."/>
        </authorList>
    </citation>
    <scope>NUCLEOTIDE SEQUENCE [LARGE SCALE GENOMIC DNA]</scope>
    <source>
        <strain evidence="4 5">TBRC 1719</strain>
    </source>
</reference>